<dbReference type="EMBL" id="MRZV01000101">
    <property type="protein sequence ID" value="PIK58799.1"/>
    <property type="molecule type" value="Genomic_DNA"/>
</dbReference>
<reference evidence="1 2" key="1">
    <citation type="journal article" date="2017" name="PLoS Biol.">
        <title>The sea cucumber genome provides insights into morphological evolution and visceral regeneration.</title>
        <authorList>
            <person name="Zhang X."/>
            <person name="Sun L."/>
            <person name="Yuan J."/>
            <person name="Sun Y."/>
            <person name="Gao Y."/>
            <person name="Zhang L."/>
            <person name="Li S."/>
            <person name="Dai H."/>
            <person name="Hamel J.F."/>
            <person name="Liu C."/>
            <person name="Yu Y."/>
            <person name="Liu S."/>
            <person name="Lin W."/>
            <person name="Guo K."/>
            <person name="Jin S."/>
            <person name="Xu P."/>
            <person name="Storey K.B."/>
            <person name="Huan P."/>
            <person name="Zhang T."/>
            <person name="Zhou Y."/>
            <person name="Zhang J."/>
            <person name="Lin C."/>
            <person name="Li X."/>
            <person name="Xing L."/>
            <person name="Huo D."/>
            <person name="Sun M."/>
            <person name="Wang L."/>
            <person name="Mercier A."/>
            <person name="Li F."/>
            <person name="Yang H."/>
            <person name="Xiang J."/>
        </authorList>
    </citation>
    <scope>NUCLEOTIDE SEQUENCE [LARGE SCALE GENOMIC DNA]</scope>
    <source>
        <strain evidence="1">Shaxun</strain>
        <tissue evidence="1">Muscle</tissue>
    </source>
</reference>
<keyword evidence="2" id="KW-1185">Reference proteome</keyword>
<evidence type="ECO:0000313" key="1">
    <source>
        <dbReference type="EMBL" id="PIK58799.1"/>
    </source>
</evidence>
<evidence type="ECO:0000313" key="2">
    <source>
        <dbReference type="Proteomes" id="UP000230750"/>
    </source>
</evidence>
<protein>
    <submittedName>
        <fullName evidence="1">Uncharacterized protein</fullName>
    </submittedName>
</protein>
<comment type="caution">
    <text evidence="1">The sequence shown here is derived from an EMBL/GenBank/DDBJ whole genome shotgun (WGS) entry which is preliminary data.</text>
</comment>
<gene>
    <name evidence="1" type="ORF">BSL78_04258</name>
</gene>
<dbReference type="Proteomes" id="UP000230750">
    <property type="component" value="Unassembled WGS sequence"/>
</dbReference>
<proteinExistence type="predicted"/>
<organism evidence="1 2">
    <name type="scientific">Stichopus japonicus</name>
    <name type="common">Sea cucumber</name>
    <dbReference type="NCBI Taxonomy" id="307972"/>
    <lineage>
        <taxon>Eukaryota</taxon>
        <taxon>Metazoa</taxon>
        <taxon>Echinodermata</taxon>
        <taxon>Eleutherozoa</taxon>
        <taxon>Echinozoa</taxon>
        <taxon>Holothuroidea</taxon>
        <taxon>Aspidochirotacea</taxon>
        <taxon>Aspidochirotida</taxon>
        <taxon>Stichopodidae</taxon>
        <taxon>Apostichopus</taxon>
    </lineage>
</organism>
<sequence length="135" mass="15164">MYKFSIPQNGYRQQKLLEAAKGRSTWLNYGPWLPGGGVIPGFFDVLCLRPSSSFVIHLLPSASSNIFIHLPRLHPSSSGVNVSRVLIHLLPSSSALVLCLHSCSAGFFRRLSYIFLRRHPYSSSRVFIHLFFQCG</sequence>
<accession>A0A2G8LEV2</accession>
<name>A0A2G8LEV2_STIJA</name>
<dbReference type="AlphaFoldDB" id="A0A2G8LEV2"/>